<proteinExistence type="predicted"/>
<keyword evidence="2" id="KW-0560">Oxidoreductase</keyword>
<dbReference type="AlphaFoldDB" id="A0A7Y9J8Y2"/>
<sequence>MTATLPSNSSTTPARSGGDLDAVDLDAIDPTVPAEPVNVAEFGFEGRFEDWTADTRWFEYTKAADPVGLGYTPKVPAERFGPELWQGGRTRITPLDLSEPLGITSGPATSPGLVANFVSIRAGDNVHTEVNATSQLYYVMTGRGFAVVNSSLIRWQKGDFITLPASSPATFHAEDDAAMYWVHDEPLLRYLGADATKPRFRPTVFPRSRAVEELTKVAEADGASAKNRVSVLLANAEEEQTLTITHTLWAMFGLLPDDQVQKPHRHQSVALDLILDCEAGCYTLLGRELDENGEVKNPTRVDWEPGGAFVTPPGLWHSHHNESGRDAHLIPVQDAGLQTYLRSHDIRFQRFGNHS</sequence>
<name>A0A7Y9J8Y2_9PSEU</name>
<dbReference type="PANTHER" id="PTHR41517:SF1">
    <property type="entry name" value="CUPIN"/>
    <property type="match status" value="1"/>
</dbReference>
<accession>A0A7Y9J8Y2</accession>
<feature type="compositionally biased region" description="Polar residues" evidence="1">
    <location>
        <begin position="1"/>
        <end position="14"/>
    </location>
</feature>
<keyword evidence="3" id="KW-1185">Reference proteome</keyword>
<dbReference type="PANTHER" id="PTHR41517">
    <property type="entry name" value="1,2-DIOXYGENASE PROTEIN-RELATED"/>
    <property type="match status" value="1"/>
</dbReference>
<keyword evidence="2" id="KW-0223">Dioxygenase</keyword>
<dbReference type="SUPFAM" id="SSF51182">
    <property type="entry name" value="RmlC-like cupins"/>
    <property type="match status" value="1"/>
</dbReference>
<dbReference type="RefSeq" id="WP_218890466.1">
    <property type="nucleotide sequence ID" value="NZ_BAABHP010000019.1"/>
</dbReference>
<reference evidence="2 3" key="1">
    <citation type="submission" date="2020-07" db="EMBL/GenBank/DDBJ databases">
        <title>Sequencing the genomes of 1000 actinobacteria strains.</title>
        <authorList>
            <person name="Klenk H.-P."/>
        </authorList>
    </citation>
    <scope>NUCLEOTIDE SEQUENCE [LARGE SCALE GENOMIC DNA]</scope>
    <source>
        <strain evidence="2 3">DSM 45772</strain>
    </source>
</reference>
<dbReference type="Gene3D" id="2.60.120.10">
    <property type="entry name" value="Jelly Rolls"/>
    <property type="match status" value="2"/>
</dbReference>
<comment type="caution">
    <text evidence="2">The sequence shown here is derived from an EMBL/GenBank/DDBJ whole genome shotgun (WGS) entry which is preliminary data.</text>
</comment>
<evidence type="ECO:0000256" key="1">
    <source>
        <dbReference type="SAM" id="MobiDB-lite"/>
    </source>
</evidence>
<dbReference type="CDD" id="cd02216">
    <property type="entry name" value="cupin_GDO-like_N"/>
    <property type="match status" value="1"/>
</dbReference>
<gene>
    <name evidence="2" type="ORF">BJ983_005021</name>
</gene>
<feature type="region of interest" description="Disordered" evidence="1">
    <location>
        <begin position="1"/>
        <end position="23"/>
    </location>
</feature>
<evidence type="ECO:0000313" key="2">
    <source>
        <dbReference type="EMBL" id="NYD38919.1"/>
    </source>
</evidence>
<dbReference type="InterPro" id="IPR014710">
    <property type="entry name" value="RmlC-like_jellyroll"/>
</dbReference>
<dbReference type="InterPro" id="IPR011051">
    <property type="entry name" value="RmlC_Cupin_sf"/>
</dbReference>
<evidence type="ECO:0000313" key="3">
    <source>
        <dbReference type="Proteomes" id="UP000535890"/>
    </source>
</evidence>
<protein>
    <submittedName>
        <fullName evidence="2">Gentisate 1,2-dioxygenase</fullName>
    </submittedName>
</protein>
<dbReference type="Proteomes" id="UP000535890">
    <property type="component" value="Unassembled WGS sequence"/>
</dbReference>
<dbReference type="EMBL" id="JACCBN010000001">
    <property type="protein sequence ID" value="NYD38919.1"/>
    <property type="molecule type" value="Genomic_DNA"/>
</dbReference>
<organism evidence="2 3">
    <name type="scientific">Actinomycetospora corticicola</name>
    <dbReference type="NCBI Taxonomy" id="663602"/>
    <lineage>
        <taxon>Bacteria</taxon>
        <taxon>Bacillati</taxon>
        <taxon>Actinomycetota</taxon>
        <taxon>Actinomycetes</taxon>
        <taxon>Pseudonocardiales</taxon>
        <taxon>Pseudonocardiaceae</taxon>
        <taxon>Actinomycetospora</taxon>
    </lineage>
</organism>
<dbReference type="GO" id="GO:0051213">
    <property type="term" value="F:dioxygenase activity"/>
    <property type="evidence" value="ECO:0007669"/>
    <property type="project" value="UniProtKB-KW"/>
</dbReference>
<dbReference type="InterPro" id="IPR047183">
    <property type="entry name" value="GDO-like"/>
</dbReference>